<organism evidence="1">
    <name type="scientific">bioreactor metagenome</name>
    <dbReference type="NCBI Taxonomy" id="1076179"/>
    <lineage>
        <taxon>unclassified sequences</taxon>
        <taxon>metagenomes</taxon>
        <taxon>ecological metagenomes</taxon>
    </lineage>
</organism>
<dbReference type="EMBL" id="VSSQ01011088">
    <property type="protein sequence ID" value="MPM45964.1"/>
    <property type="molecule type" value="Genomic_DNA"/>
</dbReference>
<accession>A0A645A897</accession>
<proteinExistence type="predicted"/>
<name>A0A645A897_9ZZZZ</name>
<dbReference type="EC" id="2.8.3.12" evidence="1"/>
<protein>
    <submittedName>
        <fullName evidence="1">Glutaconate CoA-transferase subunit A</fullName>
        <ecNumber evidence="1">2.8.3.12</ecNumber>
    </submittedName>
</protein>
<gene>
    <name evidence="1" type="primary">gctA_6</name>
    <name evidence="1" type="ORF">SDC9_92658</name>
</gene>
<comment type="caution">
    <text evidence="1">The sequence shown here is derived from an EMBL/GenBank/DDBJ whole genome shotgun (WGS) entry which is preliminary data.</text>
</comment>
<dbReference type="InterPro" id="IPR037171">
    <property type="entry name" value="NagB/RpiA_transferase-like"/>
</dbReference>
<keyword evidence="1" id="KW-0808">Transferase</keyword>
<dbReference type="SUPFAM" id="SSF100950">
    <property type="entry name" value="NagB/RpiA/CoA transferase-like"/>
    <property type="match status" value="1"/>
</dbReference>
<sequence>MSVLKPDVGVIHVTMADIYGNAIMLGTEWNRYELSRAAKKVVLQADFIVDTDCMKQYPNLVRIPGELVDAVVYWPMGVWPACSVGVYDSDEQHFKYMNTCLKTDEGTKEYVEKFVMSYKTREEYLALIGEEKIKQLCTNPTTHLMDPYRKWIKSDAEIAKLEAEGR</sequence>
<evidence type="ECO:0000313" key="1">
    <source>
        <dbReference type="EMBL" id="MPM45964.1"/>
    </source>
</evidence>
<reference evidence="1" key="1">
    <citation type="submission" date="2019-08" db="EMBL/GenBank/DDBJ databases">
        <authorList>
            <person name="Kucharzyk K."/>
            <person name="Murdoch R.W."/>
            <person name="Higgins S."/>
            <person name="Loffler F."/>
        </authorList>
    </citation>
    <scope>NUCLEOTIDE SEQUENCE</scope>
</reference>
<dbReference type="Gene3D" id="3.40.1080.10">
    <property type="entry name" value="Glutaconate Coenzyme A-transferase"/>
    <property type="match status" value="1"/>
</dbReference>
<dbReference type="AlphaFoldDB" id="A0A645A897"/>
<dbReference type="GO" id="GO:0018730">
    <property type="term" value="F:glutaconate CoA-transferase activity"/>
    <property type="evidence" value="ECO:0007669"/>
    <property type="project" value="UniProtKB-EC"/>
</dbReference>